<reference evidence="1 2" key="2">
    <citation type="submission" date="2020-04" db="EMBL/GenBank/DDBJ databases">
        <authorList>
            <person name="Fomenkov A."/>
            <person name="Anton B.P."/>
            <person name="Roberts R.J."/>
        </authorList>
    </citation>
    <scope>NUCLEOTIDE SEQUENCE [LARGE SCALE GENOMIC DNA]</scope>
    <source>
        <strain evidence="1 2">S2</strain>
    </source>
</reference>
<evidence type="ECO:0000313" key="1">
    <source>
        <dbReference type="EMBL" id="QIZ08901.1"/>
    </source>
</evidence>
<accession>A0A6H1P6J8</accession>
<dbReference type="Gene3D" id="1.20.1260.10">
    <property type="match status" value="2"/>
</dbReference>
<evidence type="ECO:0000313" key="2">
    <source>
        <dbReference type="Proteomes" id="UP000501868"/>
    </source>
</evidence>
<gene>
    <name evidence="1" type="ORF">HFZ78_21135</name>
</gene>
<dbReference type="Pfam" id="PF11553">
    <property type="entry name" value="DUF3231"/>
    <property type="match status" value="2"/>
</dbReference>
<protein>
    <submittedName>
        <fullName evidence="1">DUF3231 family protein</fullName>
    </submittedName>
</protein>
<dbReference type="InterPro" id="IPR021617">
    <property type="entry name" value="DUF3231"/>
</dbReference>
<dbReference type="AlphaFoldDB" id="A0A6H1P6J8"/>
<dbReference type="InterPro" id="IPR012347">
    <property type="entry name" value="Ferritin-like"/>
</dbReference>
<dbReference type="EMBL" id="CP051128">
    <property type="protein sequence ID" value="QIZ08901.1"/>
    <property type="molecule type" value="Genomic_DNA"/>
</dbReference>
<dbReference type="Proteomes" id="UP000501868">
    <property type="component" value="Chromosome"/>
</dbReference>
<name>A0A6H1P6J8_PRIMG</name>
<proteinExistence type="predicted"/>
<organism evidence="1 2">
    <name type="scientific">Priestia megaterium</name>
    <name type="common">Bacillus megaterium</name>
    <dbReference type="NCBI Taxonomy" id="1404"/>
    <lineage>
        <taxon>Bacteria</taxon>
        <taxon>Bacillati</taxon>
        <taxon>Bacillota</taxon>
        <taxon>Bacilli</taxon>
        <taxon>Bacillales</taxon>
        <taxon>Bacillaceae</taxon>
        <taxon>Priestia</taxon>
    </lineage>
</organism>
<reference evidence="1 2" key="1">
    <citation type="submission" date="2020-04" db="EMBL/GenBank/DDBJ databases">
        <title>Genome-Wide Identification of 5-Methylcytosine Sites in Bacterial Genomes By High-Throughput Sequencing of MspJI Restriction Fragments.</title>
        <authorList>
            <person name="Wu V."/>
        </authorList>
    </citation>
    <scope>NUCLEOTIDE SEQUENCE [LARGE SCALE GENOMIC DNA]</scope>
    <source>
        <strain evidence="1 2">S2</strain>
    </source>
</reference>
<sequence length="339" mass="38357">MDKEKQIKLTTGEMAQLWAQYMNDSGSKCVLTHFLEKAEDEEIRPVIEFALNLSKNHLQKLTSIFVEENFVVPNGFKVDEHVNLASSKLFSDSFVLEFINQMAKIGLTNYAASVASSIRDDITDYYMECTTETMQLYKLSKDLLLLKGLFVKTPYMQEMDHVEYVKRQGFMLDVFGEKRPLIVAEISNLYANLQRNALGAAILAGFSQVAKDKEVKQFFLRGIKIANKHIKLFASKLEGSYLPVPKTLASEVTSSTDQTFSDQLMMFFTSGLIALSIGFYGTGVAQSPRLDLGVMYNRLSLEVQLFSEDGSNILIDNEWLEQPPMALDRDELAQKRNDV</sequence>